<evidence type="ECO:0000313" key="3">
    <source>
        <dbReference type="EMBL" id="GAA5096470.1"/>
    </source>
</evidence>
<dbReference type="SMART" id="SM00867">
    <property type="entry name" value="YceI"/>
    <property type="match status" value="1"/>
</dbReference>
<organism evidence="3 4">
    <name type="scientific">Wohlfahrtiimonas larvae</name>
    <dbReference type="NCBI Taxonomy" id="1157986"/>
    <lineage>
        <taxon>Bacteria</taxon>
        <taxon>Pseudomonadati</taxon>
        <taxon>Pseudomonadota</taxon>
        <taxon>Gammaproteobacteria</taxon>
        <taxon>Cardiobacteriales</taxon>
        <taxon>Ignatzschineriaceae</taxon>
        <taxon>Wohlfahrtiimonas</taxon>
    </lineage>
</organism>
<dbReference type="Pfam" id="PF04264">
    <property type="entry name" value="YceI"/>
    <property type="match status" value="1"/>
</dbReference>
<keyword evidence="1" id="KW-0732">Signal</keyword>
<evidence type="ECO:0000256" key="1">
    <source>
        <dbReference type="SAM" id="SignalP"/>
    </source>
</evidence>
<gene>
    <name evidence="3" type="ORF">GCM10023338_06860</name>
</gene>
<feature type="signal peptide" evidence="1">
    <location>
        <begin position="1"/>
        <end position="18"/>
    </location>
</feature>
<feature type="chain" id="PRO_5047521199" evidence="1">
    <location>
        <begin position="19"/>
        <end position="189"/>
    </location>
</feature>
<dbReference type="SUPFAM" id="SSF101874">
    <property type="entry name" value="YceI-like"/>
    <property type="match status" value="1"/>
</dbReference>
<reference evidence="4" key="1">
    <citation type="journal article" date="2019" name="Int. J. Syst. Evol. Microbiol.">
        <title>The Global Catalogue of Microorganisms (GCM) 10K type strain sequencing project: providing services to taxonomists for standard genome sequencing and annotation.</title>
        <authorList>
            <consortium name="The Broad Institute Genomics Platform"/>
            <consortium name="The Broad Institute Genome Sequencing Center for Infectious Disease"/>
            <person name="Wu L."/>
            <person name="Ma J."/>
        </authorList>
    </citation>
    <scope>NUCLEOTIDE SEQUENCE [LARGE SCALE GENOMIC DNA]</scope>
    <source>
        <strain evidence="4">JCM 18424</strain>
    </source>
</reference>
<dbReference type="PANTHER" id="PTHR34406:SF1">
    <property type="entry name" value="PROTEIN YCEI"/>
    <property type="match status" value="1"/>
</dbReference>
<sequence length="189" mass="20876">MKSIIIPALLLTTSIAAADEITYIIDPTHTATIFSWDHLGYSTPSANFKAINGKIIFNDKNPTQSKVNVTIDTKSINTNVDSFDIKLQEAEWFNAKDFPIITFDSTKITPLDQDQYKVEGILTIKGISKVITLKAKLNQRAIHPMAGNEAIGFNATTYFNRSSFSMGDYVPAVSDQIKVNITVEAIAQE</sequence>
<dbReference type="EMBL" id="BAABKE010000002">
    <property type="protein sequence ID" value="GAA5096470.1"/>
    <property type="molecule type" value="Genomic_DNA"/>
</dbReference>
<protein>
    <submittedName>
        <fullName evidence="3">YceI family protein</fullName>
    </submittedName>
</protein>
<evidence type="ECO:0000259" key="2">
    <source>
        <dbReference type="SMART" id="SM00867"/>
    </source>
</evidence>
<proteinExistence type="predicted"/>
<dbReference type="RefSeq" id="WP_077924792.1">
    <property type="nucleotide sequence ID" value="NZ_BAABKE010000002.1"/>
</dbReference>
<keyword evidence="4" id="KW-1185">Reference proteome</keyword>
<comment type="caution">
    <text evidence="3">The sequence shown here is derived from an EMBL/GenBank/DDBJ whole genome shotgun (WGS) entry which is preliminary data.</text>
</comment>
<dbReference type="Gene3D" id="2.40.128.110">
    <property type="entry name" value="Lipid/polyisoprenoid-binding, YceI-like"/>
    <property type="match status" value="1"/>
</dbReference>
<name>A0ABP9MGN0_9GAMM</name>
<dbReference type="PANTHER" id="PTHR34406">
    <property type="entry name" value="PROTEIN YCEI"/>
    <property type="match status" value="1"/>
</dbReference>
<evidence type="ECO:0000313" key="4">
    <source>
        <dbReference type="Proteomes" id="UP001500631"/>
    </source>
</evidence>
<accession>A0ABP9MGN0</accession>
<dbReference type="InterPro" id="IPR036761">
    <property type="entry name" value="TTHA0802/YceI-like_sf"/>
</dbReference>
<feature type="domain" description="Lipid/polyisoprenoid-binding YceI-like" evidence="2">
    <location>
        <begin position="22"/>
        <end position="186"/>
    </location>
</feature>
<dbReference type="Proteomes" id="UP001500631">
    <property type="component" value="Unassembled WGS sequence"/>
</dbReference>
<dbReference type="InterPro" id="IPR007372">
    <property type="entry name" value="Lipid/polyisoprenoid-bd_YceI"/>
</dbReference>